<dbReference type="EMBL" id="JBEZFP010000007">
    <property type="protein sequence ID" value="MEU8132794.1"/>
    <property type="molecule type" value="Genomic_DNA"/>
</dbReference>
<gene>
    <name evidence="2" type="ORF">AB0C36_04715</name>
</gene>
<evidence type="ECO:0000259" key="1">
    <source>
        <dbReference type="Pfam" id="PF24644"/>
    </source>
</evidence>
<dbReference type="Pfam" id="PF24644">
    <property type="entry name" value="DUF7638"/>
    <property type="match status" value="1"/>
</dbReference>
<proteinExistence type="predicted"/>
<evidence type="ECO:0000313" key="3">
    <source>
        <dbReference type="Proteomes" id="UP001551482"/>
    </source>
</evidence>
<comment type="caution">
    <text evidence="2">The sequence shown here is derived from an EMBL/GenBank/DDBJ whole genome shotgun (WGS) entry which is preliminary data.</text>
</comment>
<reference evidence="2 3" key="1">
    <citation type="submission" date="2024-06" db="EMBL/GenBank/DDBJ databases">
        <title>The Natural Products Discovery Center: Release of the First 8490 Sequenced Strains for Exploring Actinobacteria Biosynthetic Diversity.</title>
        <authorList>
            <person name="Kalkreuter E."/>
            <person name="Kautsar S.A."/>
            <person name="Yang D."/>
            <person name="Bader C.D."/>
            <person name="Teijaro C.N."/>
            <person name="Fluegel L."/>
            <person name="Davis C.M."/>
            <person name="Simpson J.R."/>
            <person name="Lauterbach L."/>
            <person name="Steele A.D."/>
            <person name="Gui C."/>
            <person name="Meng S."/>
            <person name="Li G."/>
            <person name="Viehrig K."/>
            <person name="Ye F."/>
            <person name="Su P."/>
            <person name="Kiefer A.F."/>
            <person name="Nichols A."/>
            <person name="Cepeda A.J."/>
            <person name="Yan W."/>
            <person name="Fan B."/>
            <person name="Jiang Y."/>
            <person name="Adhikari A."/>
            <person name="Zheng C.-J."/>
            <person name="Schuster L."/>
            <person name="Cowan T.M."/>
            <person name="Smanski M.J."/>
            <person name="Chevrette M.G."/>
            <person name="De Carvalho L.P.S."/>
            <person name="Shen B."/>
        </authorList>
    </citation>
    <scope>NUCLEOTIDE SEQUENCE [LARGE SCALE GENOMIC DNA]</scope>
    <source>
        <strain evidence="2 3">NPDC048946</strain>
    </source>
</reference>
<evidence type="ECO:0000313" key="2">
    <source>
        <dbReference type="EMBL" id="MEU8132794.1"/>
    </source>
</evidence>
<keyword evidence="3" id="KW-1185">Reference proteome</keyword>
<sequence>MHPTHRMVDGSRVEGLSRPALHRFNGRLELVNLAAYADGIVSVGGGPWATWSFERFVEAVHDGEIVAHVEDGMQVHAYDFGDWTVAEATMSYDDPTALITEMADAVDRLNGRPDTVDRFYAAVRAYGRESSPEALAAMRTAADAVPDRWGWLVDSASTQAAYRVMWHDEGATLWGGQQIFADEAEQARQELAEYAAEWDDRDEAASAAKTAQLATASTVELYDVNFAHPDGPPPRDPGALRNEFPLETSVAGATYPSLHHAFHALSILDDAGREAVAAEPMGIRVPYVAAGYPERPEWPAVRPPS</sequence>
<protein>
    <recommendedName>
        <fullName evidence="1">DUF7638 domain-containing protein</fullName>
    </recommendedName>
</protein>
<dbReference type="RefSeq" id="WP_358349194.1">
    <property type="nucleotide sequence ID" value="NZ_JBEZFP010000007.1"/>
</dbReference>
<name>A0ABV3DAL6_9ACTN</name>
<dbReference type="Proteomes" id="UP001551482">
    <property type="component" value="Unassembled WGS sequence"/>
</dbReference>
<accession>A0ABV3DAL6</accession>
<feature type="domain" description="DUF7638" evidence="1">
    <location>
        <begin position="3"/>
        <end position="113"/>
    </location>
</feature>
<dbReference type="InterPro" id="IPR056055">
    <property type="entry name" value="DUF7638"/>
</dbReference>
<organism evidence="2 3">
    <name type="scientific">Streptodolium elevatio</name>
    <dbReference type="NCBI Taxonomy" id="3157996"/>
    <lineage>
        <taxon>Bacteria</taxon>
        <taxon>Bacillati</taxon>
        <taxon>Actinomycetota</taxon>
        <taxon>Actinomycetes</taxon>
        <taxon>Kitasatosporales</taxon>
        <taxon>Streptomycetaceae</taxon>
        <taxon>Streptodolium</taxon>
    </lineage>
</organism>